<feature type="compositionally biased region" description="Basic and acidic residues" evidence="1">
    <location>
        <begin position="76"/>
        <end position="88"/>
    </location>
</feature>
<name>A0A5A9N5H3_9TELE</name>
<protein>
    <submittedName>
        <fullName evidence="2">Uncharacterized protein</fullName>
    </submittedName>
</protein>
<evidence type="ECO:0000313" key="3">
    <source>
        <dbReference type="Proteomes" id="UP000324632"/>
    </source>
</evidence>
<dbReference type="AlphaFoldDB" id="A0A5A9N5H3"/>
<organism evidence="2 3">
    <name type="scientific">Triplophysa tibetana</name>
    <dbReference type="NCBI Taxonomy" id="1572043"/>
    <lineage>
        <taxon>Eukaryota</taxon>
        <taxon>Metazoa</taxon>
        <taxon>Chordata</taxon>
        <taxon>Craniata</taxon>
        <taxon>Vertebrata</taxon>
        <taxon>Euteleostomi</taxon>
        <taxon>Actinopterygii</taxon>
        <taxon>Neopterygii</taxon>
        <taxon>Teleostei</taxon>
        <taxon>Ostariophysi</taxon>
        <taxon>Cypriniformes</taxon>
        <taxon>Nemacheilidae</taxon>
        <taxon>Triplophysa</taxon>
    </lineage>
</organism>
<gene>
    <name evidence="2" type="ORF">E1301_Tti000559</name>
</gene>
<proteinExistence type="predicted"/>
<keyword evidence="3" id="KW-1185">Reference proteome</keyword>
<comment type="caution">
    <text evidence="2">The sequence shown here is derived from an EMBL/GenBank/DDBJ whole genome shotgun (WGS) entry which is preliminary data.</text>
</comment>
<reference evidence="2 3" key="1">
    <citation type="journal article" date="2019" name="Mol. Ecol. Resour.">
        <title>Chromosome-level genome assembly of Triplophysa tibetana, a fish adapted to the harsh high-altitude environment of the Tibetan Plateau.</title>
        <authorList>
            <person name="Yang X."/>
            <person name="Liu H."/>
            <person name="Ma Z."/>
            <person name="Zou Y."/>
            <person name="Zou M."/>
            <person name="Mao Y."/>
            <person name="Li X."/>
            <person name="Wang H."/>
            <person name="Chen T."/>
            <person name="Wang W."/>
            <person name="Yang R."/>
        </authorList>
    </citation>
    <scope>NUCLEOTIDE SEQUENCE [LARGE SCALE GENOMIC DNA]</scope>
    <source>
        <strain evidence="2">TTIB1903HZAU</strain>
        <tissue evidence="2">Muscle</tissue>
    </source>
</reference>
<feature type="region of interest" description="Disordered" evidence="1">
    <location>
        <begin position="22"/>
        <end position="43"/>
    </location>
</feature>
<evidence type="ECO:0000256" key="1">
    <source>
        <dbReference type="SAM" id="MobiDB-lite"/>
    </source>
</evidence>
<feature type="region of interest" description="Disordered" evidence="1">
    <location>
        <begin position="72"/>
        <end position="94"/>
    </location>
</feature>
<evidence type="ECO:0000313" key="2">
    <source>
        <dbReference type="EMBL" id="KAA0703797.1"/>
    </source>
</evidence>
<dbReference type="EMBL" id="SOYY01000023">
    <property type="protein sequence ID" value="KAA0703797.1"/>
    <property type="molecule type" value="Genomic_DNA"/>
</dbReference>
<accession>A0A5A9N5H3</accession>
<sequence length="542" mass="60777">MPHYKGAHFQQSTELLPLLTIRGINAPHPPPERSSNIKRESRRVFSGNSRNYWKIESTYPFIDVKGAGVFSPHPPPDMRSHTKPESRRAPSGVPVDCGNITVGKQSKHLPPLNQRGVGVLRPHPPDKSSVWDPNGHITILNVLKDYGDITGSGRAAHPPPVNYKGVQCPELHKRCKVIPAITKACKNIPGLQQSKDPPPLNIRGVGLHSPLPPSDITPQIKPEGHDVLPTTSEKKECGNIKRSQKSKLPLINTRGVGALRPHPPDRNSVMDHDSRKTILDLLRDYENITASQQAAHISPLNYKGAGVERPELHKRCKVLPAITKACKNITGPQQYEDISLLHVRGVGLHSPHPPSDFTPQIKPEGHDVLPSTSEKKECGNFKRSQKCKLPSTNLRGLRPEPTQKKIQLWEPSDRPFAFICKRMLEDAKQDEMCESRDDPVLENEKIEDLDITTSESSSHGSSLARNTPVYRRQRQWPMLRKEDKLKREKIDILRQVDNSAFSNNEDSVDILGKQVASEMRLSTFFIPTGSYTKLRTYTQWTV</sequence>
<dbReference type="Proteomes" id="UP000324632">
    <property type="component" value="Chromosome 23"/>
</dbReference>